<dbReference type="EMBL" id="KN612110">
    <property type="protein sequence ID" value="KHJ76081.1"/>
    <property type="molecule type" value="Genomic_DNA"/>
</dbReference>
<evidence type="ECO:0000313" key="1">
    <source>
        <dbReference type="EMBL" id="KHJ76081.1"/>
    </source>
</evidence>
<accession>A0A0B1RWS1</accession>
<organism evidence="1 2">
    <name type="scientific">Oesophagostomum dentatum</name>
    <name type="common">Nodular worm</name>
    <dbReference type="NCBI Taxonomy" id="61180"/>
    <lineage>
        <taxon>Eukaryota</taxon>
        <taxon>Metazoa</taxon>
        <taxon>Ecdysozoa</taxon>
        <taxon>Nematoda</taxon>
        <taxon>Chromadorea</taxon>
        <taxon>Rhabditida</taxon>
        <taxon>Rhabditina</taxon>
        <taxon>Rhabditomorpha</taxon>
        <taxon>Strongyloidea</taxon>
        <taxon>Strongylidae</taxon>
        <taxon>Oesophagostomum</taxon>
    </lineage>
</organism>
<dbReference type="AlphaFoldDB" id="A0A0B1RWS1"/>
<protein>
    <submittedName>
        <fullName evidence="1">Uncharacterized protein</fullName>
    </submittedName>
</protein>
<reference evidence="1 2" key="1">
    <citation type="submission" date="2014-03" db="EMBL/GenBank/DDBJ databases">
        <title>Draft genome of the hookworm Oesophagostomum dentatum.</title>
        <authorList>
            <person name="Mitreva M."/>
        </authorList>
    </citation>
    <scope>NUCLEOTIDE SEQUENCE [LARGE SCALE GENOMIC DNA]</scope>
    <source>
        <strain evidence="1 2">OD-Hann</strain>
    </source>
</reference>
<gene>
    <name evidence="1" type="ORF">OESDEN_24300</name>
</gene>
<proteinExistence type="predicted"/>
<keyword evidence="2" id="KW-1185">Reference proteome</keyword>
<name>A0A0B1RWS1_OESDE</name>
<sequence>LFAVKHFFNHFSCFSGGVEGFSQVYCHLLVKAFVYTDVTDVSYLIGRNLLLLPSR</sequence>
<dbReference type="Proteomes" id="UP000053660">
    <property type="component" value="Unassembled WGS sequence"/>
</dbReference>
<evidence type="ECO:0000313" key="2">
    <source>
        <dbReference type="Proteomes" id="UP000053660"/>
    </source>
</evidence>
<feature type="non-terminal residue" evidence="1">
    <location>
        <position position="1"/>
    </location>
</feature>